<dbReference type="InterPro" id="IPR021333">
    <property type="entry name" value="DUF2946"/>
</dbReference>
<dbReference type="EMBL" id="FNCO01000003">
    <property type="protein sequence ID" value="SDG83918.1"/>
    <property type="molecule type" value="Genomic_DNA"/>
</dbReference>
<protein>
    <recommendedName>
        <fullName evidence="3">DUF2946 domain-containing protein</fullName>
    </recommendedName>
</protein>
<accession>A0A1G7XI86</accession>
<dbReference type="RefSeq" id="WP_074752173.1">
    <property type="nucleotide sequence ID" value="NZ_FNCO01000003.1"/>
</dbReference>
<evidence type="ECO:0000313" key="2">
    <source>
        <dbReference type="Proteomes" id="UP000182894"/>
    </source>
</evidence>
<proteinExistence type="predicted"/>
<organism evidence="1 2">
    <name type="scientific">Pseudomonas abietaniphila</name>
    <dbReference type="NCBI Taxonomy" id="89065"/>
    <lineage>
        <taxon>Bacteria</taxon>
        <taxon>Pseudomonadati</taxon>
        <taxon>Pseudomonadota</taxon>
        <taxon>Gammaproteobacteria</taxon>
        <taxon>Pseudomonadales</taxon>
        <taxon>Pseudomonadaceae</taxon>
        <taxon>Pseudomonas</taxon>
    </lineage>
</organism>
<dbReference type="AlphaFoldDB" id="A0A1G7XI86"/>
<sequence>MKEQQDRLLSLKRRRAFAWVACFALLFGMLAMPMTPTMPRTQGEQVVWGSFCTGNGTQRVATPLGLVGKVNQRAPDGGEHSSMQHCPCCSGSLSLVALPSGQAFGMFMIFEPVRFPSTILVFHAPPRQHWPSLNPRASPRV</sequence>
<reference evidence="2" key="1">
    <citation type="submission" date="2016-10" db="EMBL/GenBank/DDBJ databases">
        <authorList>
            <person name="Varghese N."/>
            <person name="Submissions S."/>
        </authorList>
    </citation>
    <scope>NUCLEOTIDE SEQUENCE [LARGE SCALE GENOMIC DNA]</scope>
    <source>
        <strain evidence="2">ATCC 700689</strain>
    </source>
</reference>
<dbReference type="Proteomes" id="UP000182894">
    <property type="component" value="Unassembled WGS sequence"/>
</dbReference>
<evidence type="ECO:0008006" key="3">
    <source>
        <dbReference type="Google" id="ProtNLM"/>
    </source>
</evidence>
<dbReference type="OrthoDB" id="6987583at2"/>
<name>A0A1G7XI86_9PSED</name>
<dbReference type="STRING" id="89065.SAMN05216605_103294"/>
<keyword evidence="2" id="KW-1185">Reference proteome</keyword>
<gene>
    <name evidence="1" type="ORF">SAMN05216605_103294</name>
</gene>
<evidence type="ECO:0000313" key="1">
    <source>
        <dbReference type="EMBL" id="SDG83918.1"/>
    </source>
</evidence>
<dbReference type="Pfam" id="PF11162">
    <property type="entry name" value="DUF2946"/>
    <property type="match status" value="1"/>
</dbReference>